<protein>
    <submittedName>
        <fullName evidence="2">Glycosyltransferase family 2 protein</fullName>
    </submittedName>
</protein>
<dbReference type="EMBL" id="SRYK01000008">
    <property type="protein sequence ID" value="TGY56491.1"/>
    <property type="molecule type" value="Genomic_DNA"/>
</dbReference>
<dbReference type="Gene3D" id="3.90.550.10">
    <property type="entry name" value="Spore Coat Polysaccharide Biosynthesis Protein SpsA, Chain A"/>
    <property type="match status" value="1"/>
</dbReference>
<evidence type="ECO:0000259" key="1">
    <source>
        <dbReference type="Pfam" id="PF00535"/>
    </source>
</evidence>
<dbReference type="RefSeq" id="WP_135941931.1">
    <property type="nucleotide sequence ID" value="NZ_SRYK01000008.1"/>
</dbReference>
<dbReference type="PANTHER" id="PTHR22916">
    <property type="entry name" value="GLYCOSYLTRANSFERASE"/>
    <property type="match status" value="1"/>
</dbReference>
<dbReference type="PANTHER" id="PTHR22916:SF3">
    <property type="entry name" value="UDP-GLCNAC:BETAGAL BETA-1,3-N-ACETYLGLUCOSAMINYLTRANSFERASE-LIKE PROTEIN 1"/>
    <property type="match status" value="1"/>
</dbReference>
<dbReference type="Pfam" id="PF00535">
    <property type="entry name" value="Glycos_transf_2"/>
    <property type="match status" value="1"/>
</dbReference>
<comment type="caution">
    <text evidence="2">The sequence shown here is derived from an EMBL/GenBank/DDBJ whole genome shotgun (WGS) entry which is preliminary data.</text>
</comment>
<dbReference type="CDD" id="cd00761">
    <property type="entry name" value="Glyco_tranf_GTA_type"/>
    <property type="match status" value="1"/>
</dbReference>
<organism evidence="2 3">
    <name type="scientific">Ligilactobacillus murinus</name>
    <dbReference type="NCBI Taxonomy" id="1622"/>
    <lineage>
        <taxon>Bacteria</taxon>
        <taxon>Bacillati</taxon>
        <taxon>Bacillota</taxon>
        <taxon>Bacilli</taxon>
        <taxon>Lactobacillales</taxon>
        <taxon>Lactobacillaceae</taxon>
        <taxon>Ligilactobacillus</taxon>
    </lineage>
</organism>
<dbReference type="AlphaFoldDB" id="A0A4S2EQH5"/>
<keyword evidence="2" id="KW-0808">Transferase</keyword>
<dbReference type="Proteomes" id="UP000306855">
    <property type="component" value="Unassembled WGS sequence"/>
</dbReference>
<dbReference type="GO" id="GO:0016758">
    <property type="term" value="F:hexosyltransferase activity"/>
    <property type="evidence" value="ECO:0007669"/>
    <property type="project" value="UniProtKB-ARBA"/>
</dbReference>
<accession>A0A4S2EQH5</accession>
<dbReference type="InterPro" id="IPR029044">
    <property type="entry name" value="Nucleotide-diphossugar_trans"/>
</dbReference>
<evidence type="ECO:0000313" key="3">
    <source>
        <dbReference type="Proteomes" id="UP000306855"/>
    </source>
</evidence>
<evidence type="ECO:0000313" key="2">
    <source>
        <dbReference type="EMBL" id="TGY56491.1"/>
    </source>
</evidence>
<proteinExistence type="predicted"/>
<dbReference type="SUPFAM" id="SSF53448">
    <property type="entry name" value="Nucleotide-diphospho-sugar transferases"/>
    <property type="match status" value="1"/>
</dbReference>
<dbReference type="InterPro" id="IPR001173">
    <property type="entry name" value="Glyco_trans_2-like"/>
</dbReference>
<name>A0A4S2EQH5_9LACO</name>
<reference evidence="2 3" key="1">
    <citation type="submission" date="2019-04" db="EMBL/GenBank/DDBJ databases">
        <title>Microbes associate with the intestines of laboratory mice.</title>
        <authorList>
            <person name="Navarre W."/>
            <person name="Wong E."/>
            <person name="Huang K."/>
            <person name="Tropini C."/>
            <person name="Ng K."/>
            <person name="Yu B."/>
        </authorList>
    </citation>
    <scope>NUCLEOTIDE SEQUENCE [LARGE SCALE GENOMIC DNA]</scope>
    <source>
        <strain evidence="2 3">NM26_J9</strain>
    </source>
</reference>
<feature type="domain" description="Glycosyltransferase 2-like" evidence="1">
    <location>
        <begin position="6"/>
        <end position="114"/>
    </location>
</feature>
<gene>
    <name evidence="2" type="ORF">E5340_02825</name>
</gene>
<sequence length="337" mass="39300">MKKITFVMPTYNSANYLERTLKSLTQMIGEDKAVVEVLFIDDGSTDQTLTLLEKTVATDPTTYRLLKAKHGGVSKARNLGIKNATGEYVTFIDSDDAYTKNFIPTFLKQVESYPDLLWEDVHQLKDSGLHQIRTLNERLKCMSMVLGIAKPFIQEGIASKFYRREFLLANKLMFNDKIVVSEDTLFILEAIDKAQSIYLSDLKFYQILEEHSLSRFNEKVLASELEYEQKVDKILQEYPPQKVKVILRIKLNGAFTLIRRYYGAKCLRKELSLSRATTELKRVMKKQKYHQSFVAGWYDELFSKRYRLLRKLLKYRMYYLALAVDVAIDKVKGLTWR</sequence>